<proteinExistence type="predicted"/>
<dbReference type="EMBL" id="LR798339">
    <property type="protein sequence ID" value="CAB5224927.1"/>
    <property type="molecule type" value="Genomic_DNA"/>
</dbReference>
<protein>
    <submittedName>
        <fullName evidence="2">Uncharacterized protein</fullName>
    </submittedName>
</protein>
<feature type="region of interest" description="Disordered" evidence="1">
    <location>
        <begin position="85"/>
        <end position="113"/>
    </location>
</feature>
<sequence length="409" mass="44736">MAILDYLQDNIATRGIRPLAALADYYMSNSQQPPAPPAPPVQEVQPAADTGYQLTPEEEAMYAQSPPKKVVQFTPEELAAYYASKPQKPAEPAQETPIQKQVAAENAKPKKQGENVLEEYNKLLKTSPADARQYRFEKESEYKNAAMRQLLSMQDTVAATLGEDDAKKWLERNKAKIDSTFNTQNPLDTEEFKTAVALGRSESYKRNAGQLSNLKNILESADSMLKSGANKDEVSNYLSVNVPKILLSVATPGSSEALQIEEAFRTMPEMQTLLSAGFNINQLGSVISKKELFDVFTKQPEKFMDKASKMYNAVISTHNGLTDLSIKDVGSKAGAKAGLMFLAPMTKKTNLSAVRDRLMESKGVAAPMRSGMVSPVAPQYKPAPPITSRFGTPGSVNVGSVWPQMTGQD</sequence>
<feature type="compositionally biased region" description="Polar residues" evidence="1">
    <location>
        <begin position="394"/>
        <end position="409"/>
    </location>
</feature>
<evidence type="ECO:0000256" key="1">
    <source>
        <dbReference type="SAM" id="MobiDB-lite"/>
    </source>
</evidence>
<accession>A0A6J7X683</accession>
<name>A0A6J7X683_9CAUD</name>
<gene>
    <name evidence="2" type="ORF">UFOVP742_41</name>
</gene>
<evidence type="ECO:0000313" key="2">
    <source>
        <dbReference type="EMBL" id="CAB5224927.1"/>
    </source>
</evidence>
<organism evidence="2">
    <name type="scientific">uncultured Caudovirales phage</name>
    <dbReference type="NCBI Taxonomy" id="2100421"/>
    <lineage>
        <taxon>Viruses</taxon>
        <taxon>Duplodnaviria</taxon>
        <taxon>Heunggongvirae</taxon>
        <taxon>Uroviricota</taxon>
        <taxon>Caudoviricetes</taxon>
        <taxon>Peduoviridae</taxon>
        <taxon>Maltschvirus</taxon>
        <taxon>Maltschvirus maltsch</taxon>
    </lineage>
</organism>
<reference evidence="2" key="1">
    <citation type="submission" date="2020-05" db="EMBL/GenBank/DDBJ databases">
        <authorList>
            <person name="Chiriac C."/>
            <person name="Salcher M."/>
            <person name="Ghai R."/>
            <person name="Kavagutti S V."/>
        </authorList>
    </citation>
    <scope>NUCLEOTIDE SEQUENCE</scope>
</reference>
<feature type="region of interest" description="Disordered" evidence="1">
    <location>
        <begin position="386"/>
        <end position="409"/>
    </location>
</feature>